<dbReference type="InterPro" id="IPR012349">
    <property type="entry name" value="Split_barrel_FMN-bd"/>
</dbReference>
<dbReference type="RefSeq" id="WP_092889246.1">
    <property type="nucleotide sequence ID" value="NZ_FOOQ01000001.1"/>
</dbReference>
<organism evidence="1 2">
    <name type="scientific">Halopelagius inordinatus</name>
    <dbReference type="NCBI Taxonomy" id="553467"/>
    <lineage>
        <taxon>Archaea</taxon>
        <taxon>Methanobacteriati</taxon>
        <taxon>Methanobacteriota</taxon>
        <taxon>Stenosarchaea group</taxon>
        <taxon>Halobacteria</taxon>
        <taxon>Halobacteriales</taxon>
        <taxon>Haloferacaceae</taxon>
    </lineage>
</organism>
<dbReference type="SUPFAM" id="SSF50475">
    <property type="entry name" value="FMN-binding split barrel"/>
    <property type="match status" value="1"/>
</dbReference>
<name>A0A1I2N3Q6_9EURY</name>
<dbReference type="InterPro" id="IPR024747">
    <property type="entry name" value="Pyridox_Oxase-rel"/>
</dbReference>
<protein>
    <submittedName>
        <fullName evidence="1">Pyridoxamine 5'-phosphate oxidase</fullName>
    </submittedName>
</protein>
<reference evidence="2" key="1">
    <citation type="submission" date="2016-10" db="EMBL/GenBank/DDBJ databases">
        <authorList>
            <person name="Varghese N."/>
            <person name="Submissions S."/>
        </authorList>
    </citation>
    <scope>NUCLEOTIDE SEQUENCE [LARGE SCALE GENOMIC DNA]</scope>
    <source>
        <strain evidence="2">CGMCC 1.7739</strain>
    </source>
</reference>
<dbReference type="Gene3D" id="2.30.110.10">
    <property type="entry name" value="Electron Transport, Fmn-binding Protein, Chain A"/>
    <property type="match status" value="1"/>
</dbReference>
<dbReference type="Proteomes" id="UP000198876">
    <property type="component" value="Unassembled WGS sequence"/>
</dbReference>
<gene>
    <name evidence="1" type="ORF">SAMN04488063_1002</name>
</gene>
<evidence type="ECO:0000313" key="2">
    <source>
        <dbReference type="Proteomes" id="UP000198876"/>
    </source>
</evidence>
<dbReference type="EMBL" id="FOOQ01000001">
    <property type="protein sequence ID" value="SFF97740.1"/>
    <property type="molecule type" value="Genomic_DNA"/>
</dbReference>
<evidence type="ECO:0000313" key="1">
    <source>
        <dbReference type="EMBL" id="SFF97740.1"/>
    </source>
</evidence>
<dbReference type="AlphaFoldDB" id="A0A1I2N3Q6"/>
<dbReference type="OrthoDB" id="288110at2157"/>
<dbReference type="Pfam" id="PF12900">
    <property type="entry name" value="Pyridox_ox_2"/>
    <property type="match status" value="1"/>
</dbReference>
<keyword evidence="2" id="KW-1185">Reference proteome</keyword>
<dbReference type="STRING" id="553467.SAMN04488063_1002"/>
<accession>A0A1I2N3Q6</accession>
<sequence length="149" mass="16639">MDDIEFVYTVGMDETDLVRRLTESVSGVLSLADGSTAYGVPVSYHYDEAKNRFLIRLTDDGESSKLRFLDETEEASFLVHDVEDDEGHSWSVVIRGPIRRLPDEAFTATEINELFDPLRVFDEDIADLVVHVVELTPTAVTGRTTATGQ</sequence>
<proteinExistence type="predicted"/>